<feature type="active site" description="Nucleophile" evidence="1">
    <location>
        <position position="173"/>
    </location>
</feature>
<proteinExistence type="predicted"/>
<dbReference type="InterPro" id="IPR029055">
    <property type="entry name" value="Ntn_hydrolases_N"/>
</dbReference>
<evidence type="ECO:0000313" key="4">
    <source>
        <dbReference type="Proteomes" id="UP000191004"/>
    </source>
</evidence>
<dbReference type="PANTHER" id="PTHR10188:SF6">
    <property type="entry name" value="N(4)-(BETA-N-ACETYLGLUCOSAMINYL)-L-ASPARAGINASE"/>
    <property type="match status" value="1"/>
</dbReference>
<dbReference type="InterPro" id="IPR000246">
    <property type="entry name" value="Peptidase_T2"/>
</dbReference>
<evidence type="ECO:0000256" key="1">
    <source>
        <dbReference type="PIRSR" id="PIRSR600246-1"/>
    </source>
</evidence>
<protein>
    <recommendedName>
        <fullName evidence="5">Asparaginase</fullName>
    </recommendedName>
</protein>
<gene>
    <name evidence="3" type="ORF">A0O28_0007850</name>
</gene>
<feature type="site" description="Cleavage; by autolysis" evidence="2">
    <location>
        <begin position="172"/>
        <end position="173"/>
    </location>
</feature>
<dbReference type="SUPFAM" id="SSF56235">
    <property type="entry name" value="N-terminal nucleophile aminohydrolases (Ntn hydrolases)"/>
    <property type="match status" value="1"/>
</dbReference>
<evidence type="ECO:0000256" key="2">
    <source>
        <dbReference type="PIRSR" id="PIRSR600246-3"/>
    </source>
</evidence>
<dbReference type="AlphaFoldDB" id="A0A1T3CI95"/>
<reference evidence="3 4" key="1">
    <citation type="submission" date="2016-04" db="EMBL/GenBank/DDBJ databases">
        <title>Multiple horizontal gene transfer events from other fungi enriched the ability of the initially mycotrophic fungus Trichoderma (Ascomycota) to feed on dead plant biomass.</title>
        <authorList>
            <person name="Atanasova L."/>
            <person name="Chenthamara K."/>
            <person name="Zhang J."/>
            <person name="Grujic M."/>
            <person name="Henrissat B."/>
            <person name="Kuo A."/>
            <person name="Aertz A."/>
            <person name="Salamov A."/>
            <person name="Lipzen A."/>
            <person name="Labutti K."/>
            <person name="Barry K."/>
            <person name="Miao Y."/>
            <person name="Rahimi M.J."/>
            <person name="Shen Q."/>
            <person name="Grigoriev I.V."/>
            <person name="Kubicek C.P."/>
            <person name="Druzhinina I.S."/>
        </authorList>
    </citation>
    <scope>NUCLEOTIDE SEQUENCE [LARGE SCALE GENOMIC DNA]</scope>
    <source>
        <strain evidence="3 4">NJAU 4742</strain>
    </source>
</reference>
<keyword evidence="4" id="KW-1185">Reference proteome</keyword>
<dbReference type="PANTHER" id="PTHR10188">
    <property type="entry name" value="L-ASPARAGINASE"/>
    <property type="match status" value="1"/>
</dbReference>
<name>A0A1T3CI95_9HYPO</name>
<comment type="caution">
    <text evidence="3">The sequence shown here is derived from an EMBL/GenBank/DDBJ whole genome shotgun (WGS) entry which is preliminary data.</text>
</comment>
<organism evidence="3 4">
    <name type="scientific">Trichoderma guizhouense</name>
    <dbReference type="NCBI Taxonomy" id="1491466"/>
    <lineage>
        <taxon>Eukaryota</taxon>
        <taxon>Fungi</taxon>
        <taxon>Dikarya</taxon>
        <taxon>Ascomycota</taxon>
        <taxon>Pezizomycotina</taxon>
        <taxon>Sordariomycetes</taxon>
        <taxon>Hypocreomycetidae</taxon>
        <taxon>Hypocreales</taxon>
        <taxon>Hypocreaceae</taxon>
        <taxon>Trichoderma</taxon>
    </lineage>
</organism>
<dbReference type="Gene3D" id="3.60.20.30">
    <property type="entry name" value="(Glycosyl)asparaginase"/>
    <property type="match status" value="1"/>
</dbReference>
<evidence type="ECO:0008006" key="5">
    <source>
        <dbReference type="Google" id="ProtNLM"/>
    </source>
</evidence>
<dbReference type="EMBL" id="LVVK01000017">
    <property type="protein sequence ID" value="OPB40705.1"/>
    <property type="molecule type" value="Genomic_DNA"/>
</dbReference>
<evidence type="ECO:0000313" key="3">
    <source>
        <dbReference type="EMBL" id="OPB40705.1"/>
    </source>
</evidence>
<sequence>MTEQVVNPAYAIVLHAGAAESWIGDASTQQNTQRFLESVVAKAEAALARGESAVDVVTDAVAALEDYPEFNAGRGSALNIDGIHELEAAIVDGKTLEYRAVAGLQRTKNPVRLASKLLFRASPAFIYGKTADDLASKMGLEAVENSFFTTPKRKQYWEANIARVKALEEDHGTAGAVALDLHGNLAAANTTGGMTFKLNGRVGDTAVLGAGILADGRVAIACSGTGEAILKSGIAGKIAANYDSGKSLDDTVRGVVLDSARLYPRSSCGVIALSADGTVSIQSNSRLFSVASSSSKEPSRFAGIVPSSFPILDQHIIHADDMMQAGVAKYPTMRNQIAMELKAGFRIHSMNLVTFLIFFSKVRQLARAVQGVTSSKYLGFITAGSDRALLFPMADGKLNVEKRSPSALVEPIWTLCPDGGNEEPPNTPQQNSNVTSLVVAPTNGEAIGQQSDVEAGKGLGYTEEKLKNDHIIRYWPFSASHSTFDRAEVSCHQCDSEQDLFSLDLVRYNRLLAAAWKSLRIISARFQIPLESLRIEIQPFQPQRCAIAIIPKADTWLQHFPAPAPFHVEYPGYFSPEYGALPSDMTEFSSLALDIRSRLRRDAGERAGGPWPDAILDSDPYSSQRRAEMQKIALWELDRFLGTTFGYRFSPKVFPKVRRDSVSPLETLSSALELPYDCPGIYSIANLPSIRDESGSEVTIISVILPGTLINGMQVLSKLINRLVQLLASRADGGDAVASTSMLQQLSAFQEDFHARINDVKKGANGEREKQQSHSLMLRERQVGAVKERPHDSKVAHRVLGDLYGDITGFLEDTESCKELAPVFTEAELNLSAVLESLWE</sequence>
<dbReference type="GO" id="GO:0016811">
    <property type="term" value="F:hydrolase activity, acting on carbon-nitrogen (but not peptide) bonds, in linear amides"/>
    <property type="evidence" value="ECO:0007669"/>
    <property type="project" value="UniProtKB-ARBA"/>
</dbReference>
<dbReference type="Proteomes" id="UP000191004">
    <property type="component" value="Unassembled WGS sequence"/>
</dbReference>
<dbReference type="Pfam" id="PF01112">
    <property type="entry name" value="Asparaginase_2"/>
    <property type="match status" value="1"/>
</dbReference>
<accession>A0A1T3CI95</accession>